<proteinExistence type="predicted"/>
<dbReference type="Gene3D" id="1.20.5.110">
    <property type="match status" value="1"/>
</dbReference>
<dbReference type="Pfam" id="PF16517">
    <property type="entry name" value="Nore1-SARAH"/>
    <property type="match status" value="1"/>
</dbReference>
<feature type="non-terminal residue" evidence="2">
    <location>
        <position position="95"/>
    </location>
</feature>
<sequence length="95" mass="11273">MGVLTEHFLSDSPVTELILLQIPELENFLRILRMEEQQYQWQIRQRYHQYRLFCCLKNGFVFSPSLQIVPVDTKHYLIQLGDYDEYGTGDSMVVS</sequence>
<dbReference type="EMBL" id="UZAH01037880">
    <property type="protein sequence ID" value="VDP51193.1"/>
    <property type="molecule type" value="Genomic_DNA"/>
</dbReference>
<accession>A0A3P8HYT6</accession>
<organism evidence="2">
    <name type="scientific">Heligmosomoides polygyrus</name>
    <name type="common">Parasitic roundworm</name>
    <dbReference type="NCBI Taxonomy" id="6339"/>
    <lineage>
        <taxon>Eukaryota</taxon>
        <taxon>Metazoa</taxon>
        <taxon>Ecdysozoa</taxon>
        <taxon>Nematoda</taxon>
        <taxon>Chromadorea</taxon>
        <taxon>Rhabditida</taxon>
        <taxon>Rhabditina</taxon>
        <taxon>Rhabditomorpha</taxon>
        <taxon>Strongyloidea</taxon>
        <taxon>Heligmosomidae</taxon>
        <taxon>Heligmosomoides</taxon>
    </lineage>
</organism>
<dbReference type="InterPro" id="IPR011524">
    <property type="entry name" value="SARAH_dom"/>
</dbReference>
<dbReference type="GO" id="GO:0007165">
    <property type="term" value="P:signal transduction"/>
    <property type="evidence" value="ECO:0007669"/>
    <property type="project" value="InterPro"/>
</dbReference>
<dbReference type="AlphaFoldDB" id="A0A3P8HYT6"/>
<feature type="domain" description="SARAH" evidence="1">
    <location>
        <begin position="22"/>
        <end position="51"/>
    </location>
</feature>
<reference evidence="2" key="1">
    <citation type="submission" date="2018-11" db="EMBL/GenBank/DDBJ databases">
        <authorList>
            <consortium name="Pathogen Informatics"/>
        </authorList>
    </citation>
    <scope>NUCLEOTIDE SEQUENCE [LARGE SCALE GENOMIC DNA]</scope>
</reference>
<evidence type="ECO:0000259" key="1">
    <source>
        <dbReference type="Pfam" id="PF16517"/>
    </source>
</evidence>
<gene>
    <name evidence="2" type="ORF">HPBE_LOCUS25420</name>
</gene>
<evidence type="ECO:0000313" key="2">
    <source>
        <dbReference type="EMBL" id="VDP51193.1"/>
    </source>
</evidence>
<protein>
    <recommendedName>
        <fullName evidence="1">SARAH domain-containing protein</fullName>
    </recommendedName>
</protein>
<name>A0A3P8HYT6_HELPZ</name>
<dbReference type="OrthoDB" id="74314at2759"/>